<evidence type="ECO:0000313" key="3">
    <source>
        <dbReference type="Proteomes" id="UP000051574"/>
    </source>
</evidence>
<evidence type="ECO:0000313" key="2">
    <source>
        <dbReference type="EMBL" id="KRT83145.1"/>
    </source>
</evidence>
<dbReference type="Proteomes" id="UP000051574">
    <property type="component" value="Unassembled WGS sequence"/>
</dbReference>
<feature type="non-terminal residue" evidence="2">
    <location>
        <position position="137"/>
    </location>
</feature>
<accession>A0A0T6B722</accession>
<feature type="coiled-coil region" evidence="1">
    <location>
        <begin position="1"/>
        <end position="137"/>
    </location>
</feature>
<proteinExistence type="predicted"/>
<gene>
    <name evidence="2" type="ORF">AMK59_3492</name>
</gene>
<dbReference type="OrthoDB" id="6777584at2759"/>
<keyword evidence="3" id="KW-1185">Reference proteome</keyword>
<dbReference type="AlphaFoldDB" id="A0A0T6B722"/>
<keyword evidence="1" id="KW-0175">Coiled coil</keyword>
<dbReference type="EMBL" id="LJIG01009405">
    <property type="protein sequence ID" value="KRT83145.1"/>
    <property type="molecule type" value="Genomic_DNA"/>
</dbReference>
<evidence type="ECO:0000256" key="1">
    <source>
        <dbReference type="SAM" id="Coils"/>
    </source>
</evidence>
<name>A0A0T6B722_9SCAR</name>
<comment type="caution">
    <text evidence="2">The sequence shown here is derived from an EMBL/GenBank/DDBJ whole genome shotgun (WGS) entry which is preliminary data.</text>
</comment>
<protein>
    <submittedName>
        <fullName evidence="2">Uncharacterized protein</fullName>
    </submittedName>
</protein>
<reference evidence="2 3" key="1">
    <citation type="submission" date="2015-09" db="EMBL/GenBank/DDBJ databases">
        <title>Draft genome of the scarab beetle Oryctes borbonicus.</title>
        <authorList>
            <person name="Meyer J.M."/>
            <person name="Markov G.V."/>
            <person name="Baskaran P."/>
            <person name="Herrmann M."/>
            <person name="Sommer R.J."/>
            <person name="Roedelsperger C."/>
        </authorList>
    </citation>
    <scope>NUCLEOTIDE SEQUENCE [LARGE SCALE GENOMIC DNA]</scope>
    <source>
        <strain evidence="2">OB123</strain>
        <tissue evidence="2">Whole animal</tissue>
    </source>
</reference>
<organism evidence="2 3">
    <name type="scientific">Oryctes borbonicus</name>
    <dbReference type="NCBI Taxonomy" id="1629725"/>
    <lineage>
        <taxon>Eukaryota</taxon>
        <taxon>Metazoa</taxon>
        <taxon>Ecdysozoa</taxon>
        <taxon>Arthropoda</taxon>
        <taxon>Hexapoda</taxon>
        <taxon>Insecta</taxon>
        <taxon>Pterygota</taxon>
        <taxon>Neoptera</taxon>
        <taxon>Endopterygota</taxon>
        <taxon>Coleoptera</taxon>
        <taxon>Polyphaga</taxon>
        <taxon>Scarabaeiformia</taxon>
        <taxon>Scarabaeidae</taxon>
        <taxon>Dynastinae</taxon>
        <taxon>Oryctes</taxon>
    </lineage>
</organism>
<sequence length="137" mass="16029">MREMTKLIELGEQKREEVENERKEAVDKIWVLRDIIRDLEYRVEVKAEVEAELKKLVAELEDVIEQQTRAIDESNRQLEECKGDVDVRTLKERIVYLENEAQKLRLNSELAGGEGALKELQSQLNLFESSIDKKTKD</sequence>